<dbReference type="AlphaFoldDB" id="A0A841EBT2"/>
<accession>A0A841EBT2</accession>
<dbReference type="InterPro" id="IPR010982">
    <property type="entry name" value="Lambda_DNA-bd_dom_sf"/>
</dbReference>
<dbReference type="PROSITE" id="PS50943">
    <property type="entry name" value="HTH_CROC1"/>
    <property type="match status" value="1"/>
</dbReference>
<dbReference type="EMBL" id="JACHLY010000001">
    <property type="protein sequence ID" value="MBB5998789.1"/>
    <property type="molecule type" value="Genomic_DNA"/>
</dbReference>
<dbReference type="GO" id="GO:0003677">
    <property type="term" value="F:DNA binding"/>
    <property type="evidence" value="ECO:0007669"/>
    <property type="project" value="InterPro"/>
</dbReference>
<dbReference type="CDD" id="cd00093">
    <property type="entry name" value="HTH_XRE"/>
    <property type="match status" value="1"/>
</dbReference>
<evidence type="ECO:0000313" key="3">
    <source>
        <dbReference type="Proteomes" id="UP000578077"/>
    </source>
</evidence>
<reference evidence="2 3" key="1">
    <citation type="submission" date="2020-08" db="EMBL/GenBank/DDBJ databases">
        <title>Sequencing the genomes of 1000 actinobacteria strains.</title>
        <authorList>
            <person name="Klenk H.-P."/>
        </authorList>
    </citation>
    <scope>NUCLEOTIDE SEQUENCE [LARGE SCALE GENOMIC DNA]</scope>
    <source>
        <strain evidence="2 3">DSM 44593</strain>
    </source>
</reference>
<gene>
    <name evidence="2" type="ORF">HNR25_002540</name>
</gene>
<proteinExistence type="predicted"/>
<comment type="caution">
    <text evidence="2">The sequence shown here is derived from an EMBL/GenBank/DDBJ whole genome shotgun (WGS) entry which is preliminary data.</text>
</comment>
<dbReference type="Pfam" id="PF19054">
    <property type="entry name" value="DUF5753"/>
    <property type="match status" value="1"/>
</dbReference>
<organism evidence="2 3">
    <name type="scientific">Streptomonospora salina</name>
    <dbReference type="NCBI Taxonomy" id="104205"/>
    <lineage>
        <taxon>Bacteria</taxon>
        <taxon>Bacillati</taxon>
        <taxon>Actinomycetota</taxon>
        <taxon>Actinomycetes</taxon>
        <taxon>Streptosporangiales</taxon>
        <taxon>Nocardiopsidaceae</taxon>
        <taxon>Streptomonospora</taxon>
    </lineage>
</organism>
<name>A0A841EBT2_9ACTN</name>
<dbReference type="InterPro" id="IPR043917">
    <property type="entry name" value="DUF5753"/>
</dbReference>
<dbReference type="InterPro" id="IPR001387">
    <property type="entry name" value="Cro/C1-type_HTH"/>
</dbReference>
<dbReference type="Pfam" id="PF13560">
    <property type="entry name" value="HTH_31"/>
    <property type="match status" value="1"/>
</dbReference>
<dbReference type="Proteomes" id="UP000578077">
    <property type="component" value="Unassembled WGS sequence"/>
</dbReference>
<feature type="domain" description="HTH cro/C1-type" evidence="1">
    <location>
        <begin position="16"/>
        <end position="49"/>
    </location>
</feature>
<dbReference type="RefSeq" id="WP_184635289.1">
    <property type="nucleotide sequence ID" value="NZ_BAABKT010000013.1"/>
</dbReference>
<protein>
    <submittedName>
        <fullName evidence="2">Transcriptional regulator with XRE-family HTH domain</fullName>
    </submittedName>
</protein>
<evidence type="ECO:0000313" key="2">
    <source>
        <dbReference type="EMBL" id="MBB5998789.1"/>
    </source>
</evidence>
<keyword evidence="3" id="KW-1185">Reference proteome</keyword>
<sequence>MQIKPKPEWLKVGQEIRRLRSANRMSQDQLSQLMTLSPAMLSSIERGIRGCKPEFAEELDTALQTGGRVLRLVGKANADPGTPTWFLDVERLQHQAAEIRQFQLGWLPGLLQTEDYARLALRAGDLSLSTTGLQQAVNARLKRQELLWGENPPLLFVVLEEGVLCRPIGGRDIMTRQLDQLLSAAGHAHITVQVLPMNAGPHPGLDGTFQLLRLPRRETFLALESRVSADADDDADHVNEYTQVFEDLRALALAPQESADLIRKARGDLQ</sequence>
<dbReference type="SMART" id="SM00530">
    <property type="entry name" value="HTH_XRE"/>
    <property type="match status" value="1"/>
</dbReference>
<evidence type="ECO:0000259" key="1">
    <source>
        <dbReference type="PROSITE" id="PS50943"/>
    </source>
</evidence>
<dbReference type="SUPFAM" id="SSF47413">
    <property type="entry name" value="lambda repressor-like DNA-binding domains"/>
    <property type="match status" value="1"/>
</dbReference>
<dbReference type="Gene3D" id="1.10.260.40">
    <property type="entry name" value="lambda repressor-like DNA-binding domains"/>
    <property type="match status" value="1"/>
</dbReference>